<dbReference type="AlphaFoldDB" id="A0A2V5IHN2"/>
<dbReference type="EMBL" id="KZ825465">
    <property type="protein sequence ID" value="PYI36209.1"/>
    <property type="molecule type" value="Genomic_DNA"/>
</dbReference>
<feature type="domain" description="Zn(2)-C6 fungal-type" evidence="8">
    <location>
        <begin position="29"/>
        <end position="61"/>
    </location>
</feature>
<proteinExistence type="predicted"/>
<dbReference type="Proteomes" id="UP000248817">
    <property type="component" value="Unassembled WGS sequence"/>
</dbReference>
<dbReference type="PANTHER" id="PTHR31944:SF130">
    <property type="entry name" value="ZN(II)2CYS6 TRANSCRIPTION FACTO (EUROFUNG)"/>
    <property type="match status" value="1"/>
</dbReference>
<keyword evidence="6" id="KW-0539">Nucleus</keyword>
<dbReference type="Pfam" id="PF04082">
    <property type="entry name" value="Fungal_trans"/>
    <property type="match status" value="1"/>
</dbReference>
<feature type="region of interest" description="Disordered" evidence="7">
    <location>
        <begin position="147"/>
        <end position="169"/>
    </location>
</feature>
<evidence type="ECO:0000256" key="1">
    <source>
        <dbReference type="ARBA" id="ARBA00022723"/>
    </source>
</evidence>
<dbReference type="InterPro" id="IPR036864">
    <property type="entry name" value="Zn2-C6_fun-type_DNA-bd_sf"/>
</dbReference>
<evidence type="ECO:0000256" key="5">
    <source>
        <dbReference type="ARBA" id="ARBA00023163"/>
    </source>
</evidence>
<evidence type="ECO:0000259" key="8">
    <source>
        <dbReference type="PROSITE" id="PS50048"/>
    </source>
</evidence>
<keyword evidence="5" id="KW-0804">Transcription</keyword>
<keyword evidence="10" id="KW-1185">Reference proteome</keyword>
<dbReference type="GO" id="GO:0006351">
    <property type="term" value="P:DNA-templated transcription"/>
    <property type="evidence" value="ECO:0007669"/>
    <property type="project" value="InterPro"/>
</dbReference>
<dbReference type="GO" id="GO:0000978">
    <property type="term" value="F:RNA polymerase II cis-regulatory region sequence-specific DNA binding"/>
    <property type="evidence" value="ECO:0007669"/>
    <property type="project" value="TreeGrafter"/>
</dbReference>
<dbReference type="Pfam" id="PF00172">
    <property type="entry name" value="Zn_clus"/>
    <property type="match status" value="1"/>
</dbReference>
<dbReference type="GO" id="GO:0005634">
    <property type="term" value="C:nucleus"/>
    <property type="evidence" value="ECO:0007669"/>
    <property type="project" value="TreeGrafter"/>
</dbReference>
<dbReference type="CDD" id="cd00067">
    <property type="entry name" value="GAL4"/>
    <property type="match status" value="1"/>
</dbReference>
<name>A0A2V5IHN2_9EURO</name>
<keyword evidence="2" id="KW-0862">Zinc</keyword>
<dbReference type="GO" id="GO:0008270">
    <property type="term" value="F:zinc ion binding"/>
    <property type="evidence" value="ECO:0007669"/>
    <property type="project" value="InterPro"/>
</dbReference>
<dbReference type="PANTHER" id="PTHR31944">
    <property type="entry name" value="HEME-RESPONSIVE ZINC FINGER TRANSCRIPTION FACTOR HAP1"/>
    <property type="match status" value="1"/>
</dbReference>
<gene>
    <name evidence="9" type="ORF">BP00DRAFT_411321</name>
</gene>
<dbReference type="GO" id="GO:0001228">
    <property type="term" value="F:DNA-binding transcription activator activity, RNA polymerase II-specific"/>
    <property type="evidence" value="ECO:0007669"/>
    <property type="project" value="TreeGrafter"/>
</dbReference>
<dbReference type="CDD" id="cd12148">
    <property type="entry name" value="fungal_TF_MHR"/>
    <property type="match status" value="1"/>
</dbReference>
<evidence type="ECO:0000313" key="9">
    <source>
        <dbReference type="EMBL" id="PYI36209.1"/>
    </source>
</evidence>
<dbReference type="Gene3D" id="4.10.240.10">
    <property type="entry name" value="Zn(2)-C6 fungal-type DNA-binding domain"/>
    <property type="match status" value="1"/>
</dbReference>
<dbReference type="InterPro" id="IPR001138">
    <property type="entry name" value="Zn2Cys6_DnaBD"/>
</dbReference>
<dbReference type="PROSITE" id="PS50048">
    <property type="entry name" value="ZN2_CY6_FUNGAL_2"/>
    <property type="match status" value="1"/>
</dbReference>
<feature type="region of interest" description="Disordered" evidence="7">
    <location>
        <begin position="1"/>
        <end position="26"/>
    </location>
</feature>
<dbReference type="SMART" id="SM00066">
    <property type="entry name" value="GAL4"/>
    <property type="match status" value="1"/>
</dbReference>
<sequence length="824" mass="92040">MQAHPPSRISKSPRPPSSDKPKRRRKALSCYDCRRRKLKCDREVPACGRCRKGGIAESCSYNEFPFLPGEERSALLHNSAYTLHSPPPAPAPQVHFGPGGLEHSTVNQPAPETRVVPLAAPQNAGSWQLLGASSSATGINEERPSIRSNAADNADGHDDGIGPPGSGGERLRVQTTILRGENFKTHYYGSTNPISLISHFPELRSFMKETIMQRTSLPSLQRELKALQVKWKGMRTDLLPQHEWELVGLLPDPETMDAHVQLYFDTFETLYRILHYPSFMREYEAFREDSRAARPAFVVTLMLVLACVGCLAAPPAQQQQQPKYIGDSAMARERATLWIEAAEAWLPRQSQKHIYLAIWQIRCLLLVAKMVNVVKKKRTWTAAGTLVREAMSAGFHRDPTILGDRVSVFDLEMRRRLWATILELELQISTDRGMPSAGAALTADTAPPLNIDDEALAVDAAALPPSQPAEVYTACSFLRVSASSFPLRTALNSLVNDIHAQSVYEEVLRSEERITAALHRLPPWPDDDAGTPGMAARGRTPTLARALLDMQLRHFLILLHAPFARQADTNPRYSLSRMVCFNAAFRLIDQHRQLTEAGNHLLLLLRHDYFKSALVICHNMYIAASVHGTSTPTIHLSVKADILIKLGGKDNLLLQSNSTTPIHYIEAVLHLLEEKTTRLGTGYTHYWYIAAAAAFLRSRIPDAAHPAVQKEEAIYEVVRQYHRVLAHQEDLRKAKELLFPMRLVTVGDGRHFIHPSSQISWMNPPDTTTTTTATQLHLPADLTGASLLDPDLSRPTFSQEDLSLDEFFFGNPAAWTFDNLWAME</sequence>
<dbReference type="PROSITE" id="PS00463">
    <property type="entry name" value="ZN2_CY6_FUNGAL_1"/>
    <property type="match status" value="1"/>
</dbReference>
<reference evidence="9 10" key="1">
    <citation type="submission" date="2018-02" db="EMBL/GenBank/DDBJ databases">
        <title>The genomes of Aspergillus section Nigri reveals drivers in fungal speciation.</title>
        <authorList>
            <consortium name="DOE Joint Genome Institute"/>
            <person name="Vesth T.C."/>
            <person name="Nybo J."/>
            <person name="Theobald S."/>
            <person name="Brandl J."/>
            <person name="Frisvad J.C."/>
            <person name="Nielsen K.F."/>
            <person name="Lyhne E.K."/>
            <person name="Kogle M.E."/>
            <person name="Kuo A."/>
            <person name="Riley R."/>
            <person name="Clum A."/>
            <person name="Nolan M."/>
            <person name="Lipzen A."/>
            <person name="Salamov A."/>
            <person name="Henrissat B."/>
            <person name="Wiebenga A."/>
            <person name="De vries R.P."/>
            <person name="Grigoriev I.V."/>
            <person name="Mortensen U.H."/>
            <person name="Andersen M.R."/>
            <person name="Baker S.E."/>
        </authorList>
    </citation>
    <scope>NUCLEOTIDE SEQUENCE [LARGE SCALE GENOMIC DNA]</scope>
    <source>
        <strain evidence="9 10">CBS 114.80</strain>
    </source>
</reference>
<evidence type="ECO:0000256" key="6">
    <source>
        <dbReference type="ARBA" id="ARBA00023242"/>
    </source>
</evidence>
<accession>A0A2V5IHN2</accession>
<dbReference type="SMART" id="SM00906">
    <property type="entry name" value="Fungal_trans"/>
    <property type="match status" value="1"/>
</dbReference>
<keyword evidence="4" id="KW-0238">DNA-binding</keyword>
<keyword evidence="1" id="KW-0479">Metal-binding</keyword>
<evidence type="ECO:0000256" key="3">
    <source>
        <dbReference type="ARBA" id="ARBA00023015"/>
    </source>
</evidence>
<dbReference type="InterPro" id="IPR007219">
    <property type="entry name" value="XnlR_reg_dom"/>
</dbReference>
<evidence type="ECO:0000256" key="2">
    <source>
        <dbReference type="ARBA" id="ARBA00022833"/>
    </source>
</evidence>
<evidence type="ECO:0000313" key="10">
    <source>
        <dbReference type="Proteomes" id="UP000248817"/>
    </source>
</evidence>
<keyword evidence="3" id="KW-0805">Transcription regulation</keyword>
<evidence type="ECO:0000256" key="4">
    <source>
        <dbReference type="ARBA" id="ARBA00023125"/>
    </source>
</evidence>
<feature type="compositionally biased region" description="Low complexity" evidence="7">
    <location>
        <begin position="1"/>
        <end position="12"/>
    </location>
</feature>
<dbReference type="InterPro" id="IPR051430">
    <property type="entry name" value="Fungal_TF_Env_Response"/>
</dbReference>
<organism evidence="9 10">
    <name type="scientific">Aspergillus indologenus CBS 114.80</name>
    <dbReference type="NCBI Taxonomy" id="1450541"/>
    <lineage>
        <taxon>Eukaryota</taxon>
        <taxon>Fungi</taxon>
        <taxon>Dikarya</taxon>
        <taxon>Ascomycota</taxon>
        <taxon>Pezizomycotina</taxon>
        <taxon>Eurotiomycetes</taxon>
        <taxon>Eurotiomycetidae</taxon>
        <taxon>Eurotiales</taxon>
        <taxon>Aspergillaceae</taxon>
        <taxon>Aspergillus</taxon>
        <taxon>Aspergillus subgen. Circumdati</taxon>
    </lineage>
</organism>
<protein>
    <recommendedName>
        <fullName evidence="8">Zn(2)-C6 fungal-type domain-containing protein</fullName>
    </recommendedName>
</protein>
<dbReference type="SUPFAM" id="SSF57701">
    <property type="entry name" value="Zn2/Cys6 DNA-binding domain"/>
    <property type="match status" value="1"/>
</dbReference>
<evidence type="ECO:0000256" key="7">
    <source>
        <dbReference type="SAM" id="MobiDB-lite"/>
    </source>
</evidence>